<evidence type="ECO:0000256" key="3">
    <source>
        <dbReference type="SAM" id="MobiDB-lite"/>
    </source>
</evidence>
<feature type="domain" description="PDEase" evidence="4">
    <location>
        <begin position="1674"/>
        <end position="1791"/>
    </location>
</feature>
<gene>
    <name evidence="5" type="primary">dnc</name>
    <name evidence="5" type="ORF">AK812_SmicGene17005</name>
</gene>
<dbReference type="GO" id="GO:0004114">
    <property type="term" value="F:3',5'-cyclic-nucleotide phosphodiesterase activity"/>
    <property type="evidence" value="ECO:0007669"/>
    <property type="project" value="InterPro"/>
</dbReference>
<dbReference type="GO" id="GO:0046872">
    <property type="term" value="F:metal ion binding"/>
    <property type="evidence" value="ECO:0007669"/>
    <property type="project" value="UniProtKB-KW"/>
</dbReference>
<dbReference type="InterPro" id="IPR002073">
    <property type="entry name" value="PDEase_catalytic_dom"/>
</dbReference>
<keyword evidence="6" id="KW-1185">Reference proteome</keyword>
<keyword evidence="1" id="KW-0479">Metal-binding</keyword>
<sequence>MALLESSGHFDQDAHVRMAMKYLEEKKVKTLLRDLTQSLLLAQPADPRSYILEELRSETSGPSGSSSSTNACAFLKSSRSSARDAVRELLRSAKDGLGVQAVSFFSAPKGRGRSVLGLGDAQQLSGDAFILVDSSDGRSPGEAGSSVVAECLGSALASESGAAADTCVAWPVRSAQGATHSTAAQHWLKPCGDFWLEPSFKSFRVYRSGIYKEAWIPHREYNAIVFVRCPAIIAKCSRLQHGQDPAIQAAENTPDVVPRDEHEHVTDYVTVLSGPLAGSSGSCRQKALLRATAEKRSKHDLQAEHCEIADTSCLQAMAIRFCGAAQLAVCISGSLPASASAQSTRFSVLPGIEARPSTAYTGLAAFPSKLAAWNGRARLRRSRIQRSQDTQNDRGLSPADGLETRTQVWRPLLKGGTVGSLAFLAGVVEAACVTRYRCYVNMMTGNTVMAGAALAFAQWGKLAFFSTLLLHYVSGVALFRFLDSRLGPRRVAATAPLILLIHCSFDALSCRYDSSWPLPLLALGCGVVNAFSSGSSGVVTNMLTGHWHILASSMADLMSGSTLDQSKRSVARRSLGVVCAFVLGVLSAQLLLRCGLPVRFWWLGVAYACLEDGEIARRTSTRNLSLRASSVRGISDLIAHCVDGCLSGEGLQMSLQRSEGGSPGLLTGVEGVLLAELNLPAEVSEKLSSLQLYALLLEERLNCIHWEAEARRSAAVVESLLQGVEVLAKPSEEWRESNIQSAAEVPKEVLRGGIELPVASVWEADDRLGSFVKVGGAEGRNSPSALTTEAFRLSSEDAARVICAEGSWDGSGSKPTSSREICIVLHGIGKPTVLDFSDDPSSKAVEPLRLDHFDIVAAESLCASSLRAALQAQSMISELTKRKHSAEQMQSLVSELSMTASTTDLVCSIEKAVQAVTQASKCMVFFIDDDEAWAPPTATVPEPARMVLDVGLPGRIAMLAKERSEPLGALIYNDPATCPYWDDVEFGVDQKASVMVAPIMSAGKDLKPLGLIVASAKMARSKEGDLLSKLWGPISVDFTQQDADFLEWLASAASSHLDRLSLDVMWTRALLEREGGEGAAQDESEDLLVSEYYTEEAMATRSRARTDGSTGRTGSKASGHGRSVGRVNTVHKFTGHVATALDFTSSKGMLALVQEVEKTCIRDLAAEPHVAVSQWEIDYWVLTSHEQFVLLVTAIRQLSAPENPGSNVGAWKTPRTSSQLFLELCLEEAHEDSTVVDAVSEKSCRAFETALNGVDCNIFEDLGPEVYNLVRKRMVAGILATDMKHHGEHDEQFDVEVESVAEEQQLDGQAWQLDFNSFGTGPVGVDMVFKEILPRELPMGDDVLYISREDAAPKIYPERGSFIHLAAHPADVFCSAPPGCRSLFSGKRKICEALVKQGLQLVVPCLTGESLMLGMTKIPCKMFLAALESCMIFTVYVGHFGAQWPCATIGDGVHAGVLHGLSSWHTGVDLACRLGDKTKILVLGFNIGDTSGVTNIPAFHPAMYGTLEIKARRYTLIMMYFPRWNGTARFRGSVILHLFVFVCVPDEAAVENAHMRAALKADIVCKRKRAAQDIVLVSGKVRDFRVVENNGGIVKLSAMDTGDIILRPQMQEVAAGPQGSQPIGLPNAANYDHIQHERRRVKLRVRTGWIGATLNQLVCIVTWCDFVGILKEFEVGEPSDSQSQFLVEVLMHAADISNPFMPADKSKRWAVCLNEEFSLQAEKEAELGLPVTSFMSGLHEPQVAAKSLLGFIDFVVTPFTSSVFRLFPDLAELKKFLDQNREAAAIIVEEATSAKGSDRRAAKKSWQSALTRPQAVARDERLHRLNKSLTKKACDF</sequence>
<evidence type="ECO:0000313" key="6">
    <source>
        <dbReference type="Proteomes" id="UP000186817"/>
    </source>
</evidence>
<keyword evidence="2" id="KW-0378">Hydrolase</keyword>
<dbReference type="Pfam" id="PF00233">
    <property type="entry name" value="PDEase_I"/>
    <property type="match status" value="2"/>
</dbReference>
<evidence type="ECO:0000259" key="4">
    <source>
        <dbReference type="PROSITE" id="PS51845"/>
    </source>
</evidence>
<reference evidence="5 6" key="1">
    <citation type="submission" date="2016-02" db="EMBL/GenBank/DDBJ databases">
        <title>Genome analysis of coral dinoflagellate symbionts highlights evolutionary adaptations to a symbiotic lifestyle.</title>
        <authorList>
            <person name="Aranda M."/>
            <person name="Li Y."/>
            <person name="Liew Y.J."/>
            <person name="Baumgarten S."/>
            <person name="Simakov O."/>
            <person name="Wilson M."/>
            <person name="Piel J."/>
            <person name="Ashoor H."/>
            <person name="Bougouffa S."/>
            <person name="Bajic V.B."/>
            <person name="Ryu T."/>
            <person name="Ravasi T."/>
            <person name="Bayer T."/>
            <person name="Micklem G."/>
            <person name="Kim H."/>
            <person name="Bhak J."/>
            <person name="Lajeunesse T.C."/>
            <person name="Voolstra C.R."/>
        </authorList>
    </citation>
    <scope>NUCLEOTIDE SEQUENCE [LARGE SCALE GENOMIC DNA]</scope>
    <source>
        <strain evidence="5 6">CCMP2467</strain>
    </source>
</reference>
<dbReference type="InterPro" id="IPR036971">
    <property type="entry name" value="PDEase_catalytic_dom_sf"/>
</dbReference>
<evidence type="ECO:0000256" key="1">
    <source>
        <dbReference type="ARBA" id="ARBA00022723"/>
    </source>
</evidence>
<protein>
    <submittedName>
        <fullName evidence="5">cAMP-specific 3',5'-cyclic phosphodiesterase, isoform I</fullName>
    </submittedName>
</protein>
<evidence type="ECO:0000313" key="5">
    <source>
        <dbReference type="EMBL" id="OLQ00348.1"/>
    </source>
</evidence>
<dbReference type="Pfam" id="PF06912">
    <property type="entry name" value="DUF1275"/>
    <property type="match status" value="1"/>
</dbReference>
<comment type="caution">
    <text evidence="5">The sequence shown here is derived from an EMBL/GenBank/DDBJ whole genome shotgun (WGS) entry which is preliminary data.</text>
</comment>
<dbReference type="SUPFAM" id="SSF55781">
    <property type="entry name" value="GAF domain-like"/>
    <property type="match status" value="1"/>
</dbReference>
<accession>A0A1Q9DYV3</accession>
<feature type="region of interest" description="Disordered" evidence="3">
    <location>
        <begin position="1099"/>
        <end position="1123"/>
    </location>
</feature>
<name>A0A1Q9DYV3_SYMMI</name>
<proteinExistence type="predicted"/>
<dbReference type="PROSITE" id="PS51845">
    <property type="entry name" value="PDEASE_I_2"/>
    <property type="match status" value="1"/>
</dbReference>
<dbReference type="Gene3D" id="3.30.450.40">
    <property type="match status" value="1"/>
</dbReference>
<evidence type="ECO:0000256" key="2">
    <source>
        <dbReference type="ARBA" id="ARBA00022801"/>
    </source>
</evidence>
<dbReference type="GO" id="GO:0007165">
    <property type="term" value="P:signal transduction"/>
    <property type="evidence" value="ECO:0007669"/>
    <property type="project" value="InterPro"/>
</dbReference>
<dbReference type="Proteomes" id="UP000186817">
    <property type="component" value="Unassembled WGS sequence"/>
</dbReference>
<dbReference type="InterPro" id="IPR029016">
    <property type="entry name" value="GAF-like_dom_sf"/>
</dbReference>
<dbReference type="OrthoDB" id="342865at2759"/>
<dbReference type="EMBL" id="LSRX01000331">
    <property type="protein sequence ID" value="OLQ00348.1"/>
    <property type="molecule type" value="Genomic_DNA"/>
</dbReference>
<dbReference type="Gene3D" id="1.10.1300.10">
    <property type="entry name" value="3'5'-cyclic nucleotide phosphodiesterase, catalytic domain"/>
    <property type="match status" value="2"/>
</dbReference>
<dbReference type="CDD" id="cd22981">
    <property type="entry name" value="DD_TbAK-like"/>
    <property type="match status" value="1"/>
</dbReference>
<dbReference type="PANTHER" id="PTHR11347">
    <property type="entry name" value="CYCLIC NUCLEOTIDE PHOSPHODIESTERASE"/>
    <property type="match status" value="1"/>
</dbReference>
<dbReference type="SUPFAM" id="SSF109604">
    <property type="entry name" value="HD-domain/PDEase-like"/>
    <property type="match status" value="2"/>
</dbReference>
<dbReference type="InterPro" id="IPR010699">
    <property type="entry name" value="DUF1275"/>
</dbReference>
<feature type="compositionally biased region" description="Polar residues" evidence="3">
    <location>
        <begin position="1107"/>
        <end position="1116"/>
    </location>
</feature>
<organism evidence="5 6">
    <name type="scientific">Symbiodinium microadriaticum</name>
    <name type="common">Dinoflagellate</name>
    <name type="synonym">Zooxanthella microadriatica</name>
    <dbReference type="NCBI Taxonomy" id="2951"/>
    <lineage>
        <taxon>Eukaryota</taxon>
        <taxon>Sar</taxon>
        <taxon>Alveolata</taxon>
        <taxon>Dinophyceae</taxon>
        <taxon>Suessiales</taxon>
        <taxon>Symbiodiniaceae</taxon>
        <taxon>Symbiodinium</taxon>
    </lineage>
</organism>